<comment type="caution">
    <text evidence="5">The sequence shown here is derived from an EMBL/GenBank/DDBJ whole genome shotgun (WGS) entry which is preliminary data.</text>
</comment>
<dbReference type="PRINTS" id="PR00412">
    <property type="entry name" value="EPOXHYDRLASE"/>
</dbReference>
<evidence type="ECO:0000313" key="6">
    <source>
        <dbReference type="Proteomes" id="UP001143304"/>
    </source>
</evidence>
<dbReference type="Proteomes" id="UP001143304">
    <property type="component" value="Unassembled WGS sequence"/>
</dbReference>
<dbReference type="GO" id="GO:0016787">
    <property type="term" value="F:hydrolase activity"/>
    <property type="evidence" value="ECO:0007669"/>
    <property type="project" value="UniProtKB-KW"/>
</dbReference>
<accession>A0ABT3T1Y3</accession>
<organism evidence="5 6">
    <name type="scientific">Candidatus Marimicrobium litorale</name>
    <dbReference type="NCBI Taxonomy" id="2518991"/>
    <lineage>
        <taxon>Bacteria</taxon>
        <taxon>Pseudomonadati</taxon>
        <taxon>Pseudomonadota</taxon>
        <taxon>Gammaproteobacteria</taxon>
        <taxon>Cellvibrionales</taxon>
        <taxon>Halieaceae</taxon>
        <taxon>Marimicrobium</taxon>
    </lineage>
</organism>
<dbReference type="InterPro" id="IPR016292">
    <property type="entry name" value="Epoxide_hydrolase"/>
</dbReference>
<gene>
    <name evidence="5" type="ORF">EYC82_02710</name>
</gene>
<comment type="similarity">
    <text evidence="1">Belongs to the peptidase S33 family.</text>
</comment>
<dbReference type="SUPFAM" id="SSF53474">
    <property type="entry name" value="alpha/beta-Hydrolases"/>
    <property type="match status" value="1"/>
</dbReference>
<protein>
    <submittedName>
        <fullName evidence="5">Epoxide hydrolase</fullName>
    </submittedName>
</protein>
<name>A0ABT3T1Y3_9GAMM</name>
<dbReference type="PANTHER" id="PTHR21661">
    <property type="entry name" value="EPOXIDE HYDROLASE 1-RELATED"/>
    <property type="match status" value="1"/>
</dbReference>
<dbReference type="EMBL" id="SHNO01000001">
    <property type="protein sequence ID" value="MCX2976267.1"/>
    <property type="molecule type" value="Genomic_DNA"/>
</dbReference>
<dbReference type="InterPro" id="IPR000639">
    <property type="entry name" value="Epox_hydrolase-like"/>
</dbReference>
<dbReference type="InterPro" id="IPR010497">
    <property type="entry name" value="Epoxide_hydro_N"/>
</dbReference>
<keyword evidence="6" id="KW-1185">Reference proteome</keyword>
<dbReference type="Gene3D" id="3.40.50.1820">
    <property type="entry name" value="alpha/beta hydrolase"/>
    <property type="match status" value="1"/>
</dbReference>
<reference evidence="5" key="1">
    <citation type="submission" date="2019-02" db="EMBL/GenBank/DDBJ databases">
        <authorList>
            <person name="Li S.-H."/>
        </authorList>
    </citation>
    <scope>NUCLEOTIDE SEQUENCE</scope>
    <source>
        <strain evidence="5">IMCC11814</strain>
    </source>
</reference>
<evidence type="ECO:0000256" key="1">
    <source>
        <dbReference type="ARBA" id="ARBA00010088"/>
    </source>
</evidence>
<keyword evidence="3 5" id="KW-0378">Hydrolase</keyword>
<evidence type="ECO:0000256" key="2">
    <source>
        <dbReference type="ARBA" id="ARBA00022797"/>
    </source>
</evidence>
<dbReference type="PANTHER" id="PTHR21661:SF35">
    <property type="entry name" value="EPOXIDE HYDROLASE"/>
    <property type="match status" value="1"/>
</dbReference>
<sequence>MASHRLQWSYNVNTDVTPFVVDIPQTELDDLRQRLQQTRWSDKEPCTGWAQGMPLEYTRELADYWAHTYDWRRFENKLNRWSQFMTKIDGIDIHFIHQRSPHEDALPLIISHGWPGSIVEFHKVIDALTDPTQHGGSAESAFHVVAPCLPGYGFSGKPTETGTSVEKIGRMWGQLMSRLGYARYVAQGGDWGSIITQSMGITETDHCAAIHVNMPIVAPDNDTMSSLSAAEQKALEDMSAYIETGSGYSKQQSTYPQTLGYGLADSPVAQMAWVVEKFYMWTDCENNGTRHPENVLNRDELLDNVMMYWLNNAGASSARLYWESFNNASMEPIHMPVGCSIFPKEIFRCSRRWAEKRFTQLIHWNELDKGGHFAALEQPEAFVAEVRACFQTLR</sequence>
<dbReference type="InterPro" id="IPR029058">
    <property type="entry name" value="AB_hydrolase_fold"/>
</dbReference>
<feature type="domain" description="Epoxide hydrolase N-terminal" evidence="4">
    <location>
        <begin position="16"/>
        <end position="121"/>
    </location>
</feature>
<dbReference type="PIRSF" id="PIRSF001112">
    <property type="entry name" value="Epoxide_hydrolase"/>
    <property type="match status" value="1"/>
</dbReference>
<keyword evidence="2" id="KW-0058">Aromatic hydrocarbons catabolism</keyword>
<evidence type="ECO:0000256" key="3">
    <source>
        <dbReference type="ARBA" id="ARBA00022801"/>
    </source>
</evidence>
<evidence type="ECO:0000313" key="5">
    <source>
        <dbReference type="EMBL" id="MCX2976267.1"/>
    </source>
</evidence>
<proteinExistence type="inferred from homology"/>
<evidence type="ECO:0000259" key="4">
    <source>
        <dbReference type="Pfam" id="PF06441"/>
    </source>
</evidence>
<dbReference type="Pfam" id="PF06441">
    <property type="entry name" value="EHN"/>
    <property type="match status" value="1"/>
</dbReference>